<organism evidence="5 6">
    <name type="scientific">Planobispora longispora</name>
    <dbReference type="NCBI Taxonomy" id="28887"/>
    <lineage>
        <taxon>Bacteria</taxon>
        <taxon>Bacillati</taxon>
        <taxon>Actinomycetota</taxon>
        <taxon>Actinomycetes</taxon>
        <taxon>Streptosporangiales</taxon>
        <taxon>Streptosporangiaceae</taxon>
        <taxon>Planobispora</taxon>
    </lineage>
</organism>
<keyword evidence="3" id="KW-0949">S-adenosyl-L-methionine</keyword>
<dbReference type="Pfam" id="PF00145">
    <property type="entry name" value="DNA_methylase"/>
    <property type="match status" value="1"/>
</dbReference>
<evidence type="ECO:0000313" key="5">
    <source>
        <dbReference type="EMBL" id="GIH78370.1"/>
    </source>
</evidence>
<dbReference type="AlphaFoldDB" id="A0A8J3RPI8"/>
<accession>A0A8J3RPI8</accession>
<dbReference type="GO" id="GO:0008168">
    <property type="term" value="F:methyltransferase activity"/>
    <property type="evidence" value="ECO:0007669"/>
    <property type="project" value="UniProtKB-KW"/>
</dbReference>
<dbReference type="InterPro" id="IPR031303">
    <property type="entry name" value="C5_meth_CS"/>
</dbReference>
<keyword evidence="6" id="KW-1185">Reference proteome</keyword>
<gene>
    <name evidence="5" type="ORF">Plo01_47990</name>
</gene>
<dbReference type="Proteomes" id="UP000616724">
    <property type="component" value="Unassembled WGS sequence"/>
</dbReference>
<reference evidence="5 6" key="1">
    <citation type="submission" date="2021-01" db="EMBL/GenBank/DDBJ databases">
        <title>Whole genome shotgun sequence of Planobispora longispora NBRC 13918.</title>
        <authorList>
            <person name="Komaki H."/>
            <person name="Tamura T."/>
        </authorList>
    </citation>
    <scope>NUCLEOTIDE SEQUENCE [LARGE SCALE GENOMIC DNA]</scope>
    <source>
        <strain evidence="5 6">NBRC 13918</strain>
    </source>
</reference>
<evidence type="ECO:0000256" key="1">
    <source>
        <dbReference type="ARBA" id="ARBA00022603"/>
    </source>
</evidence>
<keyword evidence="1" id="KW-0489">Methyltransferase</keyword>
<keyword evidence="4" id="KW-0680">Restriction system</keyword>
<comment type="caution">
    <text evidence="5">The sequence shown here is derived from an EMBL/GenBank/DDBJ whole genome shotgun (WGS) entry which is preliminary data.</text>
</comment>
<dbReference type="EMBL" id="BOOH01000039">
    <property type="protein sequence ID" value="GIH78370.1"/>
    <property type="molecule type" value="Genomic_DNA"/>
</dbReference>
<name>A0A8J3RPI8_9ACTN</name>
<evidence type="ECO:0000256" key="4">
    <source>
        <dbReference type="ARBA" id="ARBA00022747"/>
    </source>
</evidence>
<dbReference type="InterPro" id="IPR001525">
    <property type="entry name" value="C5_MeTfrase"/>
</dbReference>
<evidence type="ECO:0008006" key="7">
    <source>
        <dbReference type="Google" id="ProtNLM"/>
    </source>
</evidence>
<dbReference type="Gene3D" id="3.90.120.10">
    <property type="entry name" value="DNA Methylase, subunit A, domain 2"/>
    <property type="match status" value="1"/>
</dbReference>
<evidence type="ECO:0000313" key="6">
    <source>
        <dbReference type="Proteomes" id="UP000616724"/>
    </source>
</evidence>
<dbReference type="SUPFAM" id="SSF53335">
    <property type="entry name" value="S-adenosyl-L-methionine-dependent methyltransferases"/>
    <property type="match status" value="1"/>
</dbReference>
<evidence type="ECO:0000256" key="2">
    <source>
        <dbReference type="ARBA" id="ARBA00022679"/>
    </source>
</evidence>
<dbReference type="GO" id="GO:0032259">
    <property type="term" value="P:methylation"/>
    <property type="evidence" value="ECO:0007669"/>
    <property type="project" value="UniProtKB-KW"/>
</dbReference>
<keyword evidence="2" id="KW-0808">Transferase</keyword>
<evidence type="ECO:0000256" key="3">
    <source>
        <dbReference type="ARBA" id="ARBA00022691"/>
    </source>
</evidence>
<dbReference type="PROSITE" id="PS00095">
    <property type="entry name" value="C5_MTASE_2"/>
    <property type="match status" value="1"/>
</dbReference>
<dbReference type="GO" id="GO:0009307">
    <property type="term" value="P:DNA restriction-modification system"/>
    <property type="evidence" value="ECO:0007669"/>
    <property type="project" value="UniProtKB-KW"/>
</dbReference>
<protein>
    <recommendedName>
        <fullName evidence="7">DNA (cytosine-5-)-methyltransferase</fullName>
    </recommendedName>
</protein>
<sequence length="175" mass="19798">MGVDGWGVEDRAPLADEVFDVGPKLTCEMVARLQGWDDEEFAWTFIGRKTARYRQIGNAFPPPVAKTLGIAVSAALAHATEPRECDMDTEHDRIYRALRNRGEFMTLAQIAKAIKAPLDTADLARRIDSLRRDFHIEVRSDGTGLAYKLKGFKAFVGQEGHARHERFQRERNRIS</sequence>
<dbReference type="InterPro" id="IPR029063">
    <property type="entry name" value="SAM-dependent_MTases_sf"/>
</dbReference>
<proteinExistence type="predicted"/>